<keyword evidence="2" id="KW-0004">4Fe-4S</keyword>
<dbReference type="KEGG" id="rca:Rcas_3524"/>
<keyword evidence="7" id="KW-0670">Pyruvate</keyword>
<reference evidence="7 8" key="1">
    <citation type="submission" date="2007-08" db="EMBL/GenBank/DDBJ databases">
        <title>Complete sequence of Roseiflexus castenholzii DSM 13941.</title>
        <authorList>
            <consortium name="US DOE Joint Genome Institute"/>
            <person name="Copeland A."/>
            <person name="Lucas S."/>
            <person name="Lapidus A."/>
            <person name="Barry K."/>
            <person name="Glavina del Rio T."/>
            <person name="Dalin E."/>
            <person name="Tice H."/>
            <person name="Pitluck S."/>
            <person name="Thompson L.S."/>
            <person name="Brettin T."/>
            <person name="Bruce D."/>
            <person name="Detter J.C."/>
            <person name="Han C."/>
            <person name="Tapia R."/>
            <person name="Schmutz J."/>
            <person name="Larimer F."/>
            <person name="Land M."/>
            <person name="Hauser L."/>
            <person name="Kyrpides N."/>
            <person name="Mikhailova N."/>
            <person name="Bryant D.A."/>
            <person name="Hanada S."/>
            <person name="Tsukatani Y."/>
            <person name="Richardson P."/>
        </authorList>
    </citation>
    <scope>NUCLEOTIDE SEQUENCE [LARGE SCALE GENOMIC DNA]</scope>
    <source>
        <strain evidence="8">DSM 13941 / HLO8</strain>
    </source>
</reference>
<keyword evidence="7" id="KW-0456">Lyase</keyword>
<dbReference type="OrthoDB" id="9778883at2"/>
<dbReference type="InterPro" id="IPR058240">
    <property type="entry name" value="rSAM_sf"/>
</dbReference>
<dbReference type="PANTHER" id="PTHR30352">
    <property type="entry name" value="PYRUVATE FORMATE-LYASE-ACTIVATING ENZYME"/>
    <property type="match status" value="1"/>
</dbReference>
<evidence type="ECO:0000256" key="3">
    <source>
        <dbReference type="ARBA" id="ARBA00022691"/>
    </source>
</evidence>
<gene>
    <name evidence="7" type="ordered locus">Rcas_3524</name>
</gene>
<proteinExistence type="predicted"/>
<sequence length="330" mass="36644">MRYTSLVQALDDETLRCNVCQWHCELKPHHAGRCRVRARDAHGIAIHNDGLISVATVGPIDEHRFWHFFPGTQVLTLGGWGYAFPEDQHRGQYGAIPSDERQQRRLAPERAATFALDRLCRGIVWSYSDPSVAHEYVFDLLRTARATSRYTGLVTSGFLTMEALDQIGHYLDGMCLELRAFDDAAYRRLAGVERWRGVLEVASHAFHRWHCHVEVVTRLHPGVNDSPDQIHGLVDWILTALSPFTPWHVIPGDAGAAAAAAVARARRIGAEAGLIYVYGPEPGQATVCPSCMSVVIERSGGITRVTGIEDGRCRTCGADLHVRTSIFKRA</sequence>
<dbReference type="EMBL" id="CP000804">
    <property type="protein sequence ID" value="ABU59574.1"/>
    <property type="molecule type" value="Genomic_DNA"/>
</dbReference>
<evidence type="ECO:0000256" key="4">
    <source>
        <dbReference type="ARBA" id="ARBA00022723"/>
    </source>
</evidence>
<evidence type="ECO:0000313" key="8">
    <source>
        <dbReference type="Proteomes" id="UP000000263"/>
    </source>
</evidence>
<dbReference type="Gene3D" id="3.20.20.70">
    <property type="entry name" value="Aldolase class I"/>
    <property type="match status" value="1"/>
</dbReference>
<dbReference type="InterPro" id="IPR013785">
    <property type="entry name" value="Aldolase_TIM"/>
</dbReference>
<evidence type="ECO:0000256" key="1">
    <source>
        <dbReference type="ARBA" id="ARBA00001966"/>
    </source>
</evidence>
<keyword evidence="8" id="KW-1185">Reference proteome</keyword>
<dbReference type="InterPro" id="IPR016431">
    <property type="entry name" value="Pyrv-formate_lyase-activ_prd"/>
</dbReference>
<dbReference type="GO" id="GO:0051539">
    <property type="term" value="F:4 iron, 4 sulfur cluster binding"/>
    <property type="evidence" value="ECO:0007669"/>
    <property type="project" value="UniProtKB-KW"/>
</dbReference>
<dbReference type="AlphaFoldDB" id="A7NPS8"/>
<dbReference type="eggNOG" id="COG1180">
    <property type="taxonomic scope" value="Bacteria"/>
</dbReference>
<keyword evidence="3" id="KW-0949">S-adenosyl-L-methionine</keyword>
<dbReference type="SUPFAM" id="SSF102114">
    <property type="entry name" value="Radical SAM enzymes"/>
    <property type="match status" value="1"/>
</dbReference>
<accession>A7NPS8</accession>
<name>A7NPS8_ROSCS</name>
<dbReference type="GO" id="GO:0046872">
    <property type="term" value="F:metal ion binding"/>
    <property type="evidence" value="ECO:0007669"/>
    <property type="project" value="UniProtKB-KW"/>
</dbReference>
<dbReference type="STRING" id="383372.Rcas_3524"/>
<keyword evidence="4" id="KW-0479">Metal-binding</keyword>
<dbReference type="PIRSF" id="PIRSF004869">
    <property type="entry name" value="PflX_prd"/>
    <property type="match status" value="1"/>
</dbReference>
<dbReference type="HOGENOM" id="CLU_044176_1_0_0"/>
<evidence type="ECO:0000256" key="2">
    <source>
        <dbReference type="ARBA" id="ARBA00022485"/>
    </source>
</evidence>
<organism evidence="7 8">
    <name type="scientific">Roseiflexus castenholzii (strain DSM 13941 / HLO8)</name>
    <dbReference type="NCBI Taxonomy" id="383372"/>
    <lineage>
        <taxon>Bacteria</taxon>
        <taxon>Bacillati</taxon>
        <taxon>Chloroflexota</taxon>
        <taxon>Chloroflexia</taxon>
        <taxon>Chloroflexales</taxon>
        <taxon>Roseiflexineae</taxon>
        <taxon>Roseiflexaceae</taxon>
        <taxon>Roseiflexus</taxon>
    </lineage>
</organism>
<evidence type="ECO:0000313" key="7">
    <source>
        <dbReference type="EMBL" id="ABU59574.1"/>
    </source>
</evidence>
<keyword evidence="5" id="KW-0408">Iron</keyword>
<dbReference type="InterPro" id="IPR034457">
    <property type="entry name" value="Organic_radical-activating"/>
</dbReference>
<comment type="cofactor">
    <cofactor evidence="1">
        <name>[4Fe-4S] cluster</name>
        <dbReference type="ChEBI" id="CHEBI:49883"/>
    </cofactor>
</comment>
<dbReference type="GO" id="GO:0016829">
    <property type="term" value="F:lyase activity"/>
    <property type="evidence" value="ECO:0007669"/>
    <property type="project" value="UniProtKB-KW"/>
</dbReference>
<dbReference type="Proteomes" id="UP000000263">
    <property type="component" value="Chromosome"/>
</dbReference>
<protein>
    <submittedName>
        <fullName evidence="7">Pyruvate-formate lyase-activating enzyme-like protein</fullName>
    </submittedName>
</protein>
<evidence type="ECO:0000256" key="5">
    <source>
        <dbReference type="ARBA" id="ARBA00023004"/>
    </source>
</evidence>
<keyword evidence="6" id="KW-0411">Iron-sulfur</keyword>
<dbReference type="PANTHER" id="PTHR30352:SF5">
    <property type="entry name" value="PYRUVATE FORMATE-LYASE 1-ACTIVATING ENZYME"/>
    <property type="match status" value="1"/>
</dbReference>
<evidence type="ECO:0000256" key="6">
    <source>
        <dbReference type="ARBA" id="ARBA00023014"/>
    </source>
</evidence>